<evidence type="ECO:0008006" key="3">
    <source>
        <dbReference type="Google" id="ProtNLM"/>
    </source>
</evidence>
<name>A0ABN2W5T0_9ACTN</name>
<evidence type="ECO:0000313" key="2">
    <source>
        <dbReference type="Proteomes" id="UP001501480"/>
    </source>
</evidence>
<dbReference type="RefSeq" id="WP_344328488.1">
    <property type="nucleotide sequence ID" value="NZ_BAAAPY010000008.1"/>
</dbReference>
<dbReference type="EMBL" id="BAAAPY010000008">
    <property type="protein sequence ID" value="GAA2081453.1"/>
    <property type="molecule type" value="Genomic_DNA"/>
</dbReference>
<dbReference type="InterPro" id="IPR025338">
    <property type="entry name" value="DUF4244"/>
</dbReference>
<accession>A0ABN2W5T0</accession>
<proteinExistence type="predicted"/>
<keyword evidence="2" id="KW-1185">Reference proteome</keyword>
<dbReference type="Proteomes" id="UP001501480">
    <property type="component" value="Unassembled WGS sequence"/>
</dbReference>
<protein>
    <recommendedName>
        <fullName evidence="3">DUF4244 domain-containing protein</fullName>
    </recommendedName>
</protein>
<organism evidence="1 2">
    <name type="scientific">Aeromicrobium halocynthiae</name>
    <dbReference type="NCBI Taxonomy" id="560557"/>
    <lineage>
        <taxon>Bacteria</taxon>
        <taxon>Bacillati</taxon>
        <taxon>Actinomycetota</taxon>
        <taxon>Actinomycetes</taxon>
        <taxon>Propionibacteriales</taxon>
        <taxon>Nocardioidaceae</taxon>
        <taxon>Aeromicrobium</taxon>
    </lineage>
</organism>
<comment type="caution">
    <text evidence="1">The sequence shown here is derived from an EMBL/GenBank/DDBJ whole genome shotgun (WGS) entry which is preliminary data.</text>
</comment>
<evidence type="ECO:0000313" key="1">
    <source>
        <dbReference type="EMBL" id="GAA2081453.1"/>
    </source>
</evidence>
<dbReference type="Pfam" id="PF14029">
    <property type="entry name" value="DUF4244"/>
    <property type="match status" value="1"/>
</dbReference>
<reference evidence="1 2" key="1">
    <citation type="journal article" date="2019" name="Int. J. Syst. Evol. Microbiol.">
        <title>The Global Catalogue of Microorganisms (GCM) 10K type strain sequencing project: providing services to taxonomists for standard genome sequencing and annotation.</title>
        <authorList>
            <consortium name="The Broad Institute Genomics Platform"/>
            <consortium name="The Broad Institute Genome Sequencing Center for Infectious Disease"/>
            <person name="Wu L."/>
            <person name="Ma J."/>
        </authorList>
    </citation>
    <scope>NUCLEOTIDE SEQUENCE [LARGE SCALE GENOMIC DNA]</scope>
    <source>
        <strain evidence="1 2">JCM 15749</strain>
    </source>
</reference>
<sequence>MTRQPMRRDETAMSTAEYAVGTVGACTIAGVLVHLGGQDWFVDLIQSILRGALSPRGLLDLVPVDVPRVRLR</sequence>
<gene>
    <name evidence="1" type="ORF">GCM10009821_22620</name>
</gene>